<organism evidence="1 2">
    <name type="scientific">Potamilus streckersoni</name>
    <dbReference type="NCBI Taxonomy" id="2493646"/>
    <lineage>
        <taxon>Eukaryota</taxon>
        <taxon>Metazoa</taxon>
        <taxon>Spiralia</taxon>
        <taxon>Lophotrochozoa</taxon>
        <taxon>Mollusca</taxon>
        <taxon>Bivalvia</taxon>
        <taxon>Autobranchia</taxon>
        <taxon>Heteroconchia</taxon>
        <taxon>Palaeoheterodonta</taxon>
        <taxon>Unionida</taxon>
        <taxon>Unionoidea</taxon>
        <taxon>Unionidae</taxon>
        <taxon>Ambleminae</taxon>
        <taxon>Lampsilini</taxon>
        <taxon>Potamilus</taxon>
    </lineage>
</organism>
<gene>
    <name evidence="1" type="ORF">CHS0354_016574</name>
</gene>
<reference evidence="1" key="3">
    <citation type="submission" date="2023-05" db="EMBL/GenBank/DDBJ databases">
        <authorList>
            <person name="Smith C.H."/>
        </authorList>
    </citation>
    <scope>NUCLEOTIDE SEQUENCE</scope>
    <source>
        <strain evidence="1">CHS0354</strain>
        <tissue evidence="1">Mantle</tissue>
    </source>
</reference>
<sequence length="83" mass="9427">MPSDRLSYCHLPRCFRMQWRLTKGFCGCCDICPVLKGPYAKETDGLKASCEQWHGHLRPSLLVCTSGGFYAPKQCRGSRVCKR</sequence>
<accession>A0AAE0TN73</accession>
<comment type="caution">
    <text evidence="1">The sequence shown here is derived from an EMBL/GenBank/DDBJ whole genome shotgun (WGS) entry which is preliminary data.</text>
</comment>
<dbReference type="AlphaFoldDB" id="A0AAE0TN73"/>
<protein>
    <submittedName>
        <fullName evidence="1">Uncharacterized protein</fullName>
    </submittedName>
</protein>
<evidence type="ECO:0000313" key="1">
    <source>
        <dbReference type="EMBL" id="KAK3612188.1"/>
    </source>
</evidence>
<name>A0AAE0TN73_9BIVA</name>
<dbReference type="Proteomes" id="UP001195483">
    <property type="component" value="Unassembled WGS sequence"/>
</dbReference>
<evidence type="ECO:0000313" key="2">
    <source>
        <dbReference type="Proteomes" id="UP001195483"/>
    </source>
</evidence>
<dbReference type="EMBL" id="JAEAOA010001023">
    <property type="protein sequence ID" value="KAK3612188.1"/>
    <property type="molecule type" value="Genomic_DNA"/>
</dbReference>
<reference evidence="1" key="1">
    <citation type="journal article" date="2021" name="Genome Biol. Evol.">
        <title>A High-Quality Reference Genome for a Parasitic Bivalve with Doubly Uniparental Inheritance (Bivalvia: Unionida).</title>
        <authorList>
            <person name="Smith C.H."/>
        </authorList>
    </citation>
    <scope>NUCLEOTIDE SEQUENCE</scope>
    <source>
        <strain evidence="1">CHS0354</strain>
    </source>
</reference>
<reference evidence="1" key="2">
    <citation type="journal article" date="2021" name="Genome Biol. Evol.">
        <title>Developing a high-quality reference genome for a parasitic bivalve with doubly uniparental inheritance (Bivalvia: Unionida).</title>
        <authorList>
            <person name="Smith C.H."/>
        </authorList>
    </citation>
    <scope>NUCLEOTIDE SEQUENCE</scope>
    <source>
        <strain evidence="1">CHS0354</strain>
        <tissue evidence="1">Mantle</tissue>
    </source>
</reference>
<keyword evidence="2" id="KW-1185">Reference proteome</keyword>
<proteinExistence type="predicted"/>